<evidence type="ECO:0000313" key="2">
    <source>
        <dbReference type="EMBL" id="VEL16150.1"/>
    </source>
</evidence>
<comment type="caution">
    <text evidence="2">The sequence shown here is derived from an EMBL/GenBank/DDBJ whole genome shotgun (WGS) entry which is preliminary data.</text>
</comment>
<reference evidence="2" key="1">
    <citation type="submission" date="2018-11" db="EMBL/GenBank/DDBJ databases">
        <authorList>
            <consortium name="Pathogen Informatics"/>
        </authorList>
    </citation>
    <scope>NUCLEOTIDE SEQUENCE</scope>
</reference>
<dbReference type="EMBL" id="CAAALY010027338">
    <property type="protein sequence ID" value="VEL16150.1"/>
    <property type="molecule type" value="Genomic_DNA"/>
</dbReference>
<dbReference type="Proteomes" id="UP000784294">
    <property type="component" value="Unassembled WGS sequence"/>
</dbReference>
<gene>
    <name evidence="2" type="ORF">PXEA_LOCUS9590</name>
</gene>
<feature type="compositionally biased region" description="Basic and acidic residues" evidence="1">
    <location>
        <begin position="177"/>
        <end position="186"/>
    </location>
</feature>
<accession>A0A3S4ZNU6</accession>
<organism evidence="2 3">
    <name type="scientific">Protopolystoma xenopodis</name>
    <dbReference type="NCBI Taxonomy" id="117903"/>
    <lineage>
        <taxon>Eukaryota</taxon>
        <taxon>Metazoa</taxon>
        <taxon>Spiralia</taxon>
        <taxon>Lophotrochozoa</taxon>
        <taxon>Platyhelminthes</taxon>
        <taxon>Monogenea</taxon>
        <taxon>Polyopisthocotylea</taxon>
        <taxon>Polystomatidea</taxon>
        <taxon>Polystomatidae</taxon>
        <taxon>Protopolystoma</taxon>
    </lineage>
</organism>
<dbReference type="AlphaFoldDB" id="A0A3S4ZNU6"/>
<evidence type="ECO:0000313" key="3">
    <source>
        <dbReference type="Proteomes" id="UP000784294"/>
    </source>
</evidence>
<sequence>MYRITHGLCARLQANTARFNLALRSEESALLDEIETDVSSSLSNADILKKQLVDWTKLHSSSLSISIDNLRSAGLSHVKFSSDYLTELISHIEATRNDQASQLALASSALLQIAQAKLLPKNCDTQFFESDLSSLKPSTDDPGAATLTSLAAQILPSKLEVEAEAWSRFAQQLDRRESEFKERTFRPDTATESGEVNPIENLSNASEALEALSLYSSDQFSEQATKLHSLEGFSHQLNSNTEEMNKSLKDLIGSLSCIAQEAPSRLDQVQPTYLPTGGTPSRSFIQNLSYPNRLISPIRASQVVAQFVPDNRSPSNRSITDLTADDSLLQTSYMNSEPVTPALKDRESYRFSSSMLLPTAISLQADIARRSLHLPQTEQEEEGENENKNRDSSSGLVSY</sequence>
<feature type="region of interest" description="Disordered" evidence="1">
    <location>
        <begin position="177"/>
        <end position="201"/>
    </location>
</feature>
<name>A0A3S4ZNU6_9PLAT</name>
<proteinExistence type="predicted"/>
<feature type="region of interest" description="Disordered" evidence="1">
    <location>
        <begin position="375"/>
        <end position="399"/>
    </location>
</feature>
<keyword evidence="3" id="KW-1185">Reference proteome</keyword>
<evidence type="ECO:0000256" key="1">
    <source>
        <dbReference type="SAM" id="MobiDB-lite"/>
    </source>
</evidence>
<protein>
    <submittedName>
        <fullName evidence="2">Uncharacterized protein</fullName>
    </submittedName>
</protein>